<feature type="signal peptide" evidence="2">
    <location>
        <begin position="1"/>
        <end position="35"/>
    </location>
</feature>
<comment type="caution">
    <text evidence="3">The sequence shown here is derived from an EMBL/GenBank/DDBJ whole genome shotgun (WGS) entry which is preliminary data.</text>
</comment>
<sequence length="240" mass="27742">MPLNNQGRKVNKMKRGPILLAFFGISVFVSFGASAATHLTFYRDYDEKVRTKEQYLAKLESKDMRATREEILYSARFAFRRDFVTWAEYREFIRSDEVTVAPCTFRDAFVNHLEMNPRSIGRQRRDCRPRELVLRHQGGDRISLLCGQGVMDPRREYLLPPSLEEKKEEKKAKEKSPEKPFKLGGPVRTVEKKDECREYGVATTVVPSPGFDAGVYGRGSFAGMSFDSYHTYQQAHCVRY</sequence>
<feature type="compositionally biased region" description="Basic and acidic residues" evidence="1">
    <location>
        <begin position="161"/>
        <end position="181"/>
    </location>
</feature>
<feature type="region of interest" description="Disordered" evidence="1">
    <location>
        <begin position="161"/>
        <end position="186"/>
    </location>
</feature>
<protein>
    <submittedName>
        <fullName evidence="3">Uncharacterized protein</fullName>
    </submittedName>
</protein>
<dbReference type="Proteomes" id="UP000034696">
    <property type="component" value="Unassembled WGS sequence"/>
</dbReference>
<dbReference type="AlphaFoldDB" id="A0A0G1M4L6"/>
<feature type="chain" id="PRO_5002538453" evidence="2">
    <location>
        <begin position="36"/>
        <end position="240"/>
    </location>
</feature>
<keyword evidence="2" id="KW-0732">Signal</keyword>
<accession>A0A0G1M4L6</accession>
<evidence type="ECO:0000256" key="2">
    <source>
        <dbReference type="SAM" id="SignalP"/>
    </source>
</evidence>
<organism evidence="3 4">
    <name type="scientific">Candidatus Giovannonibacteria bacterium GW2011_GWA2_45_21</name>
    <dbReference type="NCBI Taxonomy" id="1618649"/>
    <lineage>
        <taxon>Bacteria</taxon>
        <taxon>Candidatus Giovannoniibacteriota</taxon>
    </lineage>
</organism>
<evidence type="ECO:0000256" key="1">
    <source>
        <dbReference type="SAM" id="MobiDB-lite"/>
    </source>
</evidence>
<evidence type="ECO:0000313" key="4">
    <source>
        <dbReference type="Proteomes" id="UP000034696"/>
    </source>
</evidence>
<dbReference type="EMBL" id="LCKT01000044">
    <property type="protein sequence ID" value="KKU03154.1"/>
    <property type="molecule type" value="Genomic_DNA"/>
</dbReference>
<gene>
    <name evidence="3" type="ORF">UX06_C0044G0001</name>
</gene>
<evidence type="ECO:0000313" key="3">
    <source>
        <dbReference type="EMBL" id="KKU03154.1"/>
    </source>
</evidence>
<reference evidence="3 4" key="1">
    <citation type="journal article" date="2015" name="Nature">
        <title>rRNA introns, odd ribosomes, and small enigmatic genomes across a large radiation of phyla.</title>
        <authorList>
            <person name="Brown C.T."/>
            <person name="Hug L.A."/>
            <person name="Thomas B.C."/>
            <person name="Sharon I."/>
            <person name="Castelle C.J."/>
            <person name="Singh A."/>
            <person name="Wilkins M.J."/>
            <person name="Williams K.H."/>
            <person name="Banfield J.F."/>
        </authorList>
    </citation>
    <scope>NUCLEOTIDE SEQUENCE [LARGE SCALE GENOMIC DNA]</scope>
</reference>
<name>A0A0G1M4L6_9BACT</name>
<proteinExistence type="predicted"/>